<keyword evidence="2" id="KW-0677">Repeat</keyword>
<dbReference type="SUPFAM" id="SSF57903">
    <property type="entry name" value="FYVE/PHD zinc finger"/>
    <property type="match status" value="1"/>
</dbReference>
<dbReference type="InterPro" id="IPR002110">
    <property type="entry name" value="Ankyrin_rpt"/>
</dbReference>
<name>A0A8H7BNT2_9FUNG</name>
<keyword evidence="4" id="KW-0862">Zinc</keyword>
<evidence type="ECO:0000256" key="8">
    <source>
        <dbReference type="SAM" id="MobiDB-lite"/>
    </source>
</evidence>
<dbReference type="InterPro" id="IPR011011">
    <property type="entry name" value="Znf_FYVE_PHD"/>
</dbReference>
<organism evidence="10 11">
    <name type="scientific">Apophysomyces ossiformis</name>
    <dbReference type="NCBI Taxonomy" id="679940"/>
    <lineage>
        <taxon>Eukaryota</taxon>
        <taxon>Fungi</taxon>
        <taxon>Fungi incertae sedis</taxon>
        <taxon>Mucoromycota</taxon>
        <taxon>Mucoromycotina</taxon>
        <taxon>Mucoromycetes</taxon>
        <taxon>Mucorales</taxon>
        <taxon>Mucorineae</taxon>
        <taxon>Mucoraceae</taxon>
        <taxon>Apophysomyces</taxon>
    </lineage>
</organism>
<dbReference type="SMART" id="SM00064">
    <property type="entry name" value="FYVE"/>
    <property type="match status" value="1"/>
</dbReference>
<dbReference type="PROSITE" id="PS50297">
    <property type="entry name" value="ANK_REP_REGION"/>
    <property type="match status" value="4"/>
</dbReference>
<evidence type="ECO:0000256" key="6">
    <source>
        <dbReference type="PROSITE-ProRule" id="PRU00023"/>
    </source>
</evidence>
<dbReference type="GO" id="GO:0008270">
    <property type="term" value="F:zinc ion binding"/>
    <property type="evidence" value="ECO:0007669"/>
    <property type="project" value="UniProtKB-KW"/>
</dbReference>
<evidence type="ECO:0000256" key="5">
    <source>
        <dbReference type="ARBA" id="ARBA00023043"/>
    </source>
</evidence>
<feature type="region of interest" description="Disordered" evidence="8">
    <location>
        <begin position="41"/>
        <end position="63"/>
    </location>
</feature>
<feature type="repeat" description="ANK" evidence="6">
    <location>
        <begin position="197"/>
        <end position="219"/>
    </location>
</feature>
<dbReference type="InterPro" id="IPR000306">
    <property type="entry name" value="Znf_FYVE"/>
</dbReference>
<feature type="repeat" description="ANK" evidence="6">
    <location>
        <begin position="97"/>
        <end position="119"/>
    </location>
</feature>
<dbReference type="SMART" id="SM00248">
    <property type="entry name" value="ANK"/>
    <property type="match status" value="5"/>
</dbReference>
<protein>
    <recommendedName>
        <fullName evidence="9">FYVE-type domain-containing protein</fullName>
    </recommendedName>
</protein>
<evidence type="ECO:0000256" key="1">
    <source>
        <dbReference type="ARBA" id="ARBA00022723"/>
    </source>
</evidence>
<dbReference type="OrthoDB" id="660555at2759"/>
<gene>
    <name evidence="10" type="ORF">EC973_007872</name>
</gene>
<dbReference type="PROSITE" id="PS50178">
    <property type="entry name" value="ZF_FYVE"/>
    <property type="match status" value="1"/>
</dbReference>
<dbReference type="InterPro" id="IPR017455">
    <property type="entry name" value="Znf_FYVE-rel"/>
</dbReference>
<evidence type="ECO:0000256" key="3">
    <source>
        <dbReference type="ARBA" id="ARBA00022771"/>
    </source>
</evidence>
<evidence type="ECO:0000256" key="4">
    <source>
        <dbReference type="ARBA" id="ARBA00022833"/>
    </source>
</evidence>
<accession>A0A8H7BNT2</accession>
<feature type="compositionally biased region" description="Low complexity" evidence="8">
    <location>
        <begin position="48"/>
        <end position="63"/>
    </location>
</feature>
<comment type="caution">
    <text evidence="10">The sequence shown here is derived from an EMBL/GenBank/DDBJ whole genome shotgun (WGS) entry which is preliminary data.</text>
</comment>
<dbReference type="Proteomes" id="UP000605846">
    <property type="component" value="Unassembled WGS sequence"/>
</dbReference>
<dbReference type="AlphaFoldDB" id="A0A8H7BNT2"/>
<evidence type="ECO:0000256" key="7">
    <source>
        <dbReference type="PROSITE-ProRule" id="PRU00091"/>
    </source>
</evidence>
<dbReference type="PANTHER" id="PTHR24171">
    <property type="entry name" value="ANKYRIN REPEAT DOMAIN-CONTAINING PROTEIN 39-RELATED"/>
    <property type="match status" value="1"/>
</dbReference>
<keyword evidence="3 7" id="KW-0863">Zinc-finger</keyword>
<evidence type="ECO:0000313" key="10">
    <source>
        <dbReference type="EMBL" id="KAF7727259.1"/>
    </source>
</evidence>
<dbReference type="Pfam" id="PF13857">
    <property type="entry name" value="Ank_5"/>
    <property type="match status" value="1"/>
</dbReference>
<proteinExistence type="predicted"/>
<dbReference type="SUPFAM" id="SSF48403">
    <property type="entry name" value="Ankyrin repeat"/>
    <property type="match status" value="1"/>
</dbReference>
<dbReference type="PRINTS" id="PR01415">
    <property type="entry name" value="ANKYRIN"/>
</dbReference>
<dbReference type="Pfam" id="PF01363">
    <property type="entry name" value="FYVE"/>
    <property type="match status" value="1"/>
</dbReference>
<keyword evidence="11" id="KW-1185">Reference proteome</keyword>
<dbReference type="Gene3D" id="3.30.40.10">
    <property type="entry name" value="Zinc/RING finger domain, C3HC4 (zinc finger)"/>
    <property type="match status" value="1"/>
</dbReference>
<dbReference type="Gene3D" id="1.25.40.20">
    <property type="entry name" value="Ankyrin repeat-containing domain"/>
    <property type="match status" value="2"/>
</dbReference>
<evidence type="ECO:0000313" key="11">
    <source>
        <dbReference type="Proteomes" id="UP000605846"/>
    </source>
</evidence>
<reference evidence="10" key="1">
    <citation type="submission" date="2020-01" db="EMBL/GenBank/DDBJ databases">
        <title>Genome Sequencing of Three Apophysomyces-Like Fungal Strains Confirms a Novel Fungal Genus in the Mucoromycota with divergent Burkholderia-like Endosymbiotic Bacteria.</title>
        <authorList>
            <person name="Stajich J.E."/>
            <person name="Macias A.M."/>
            <person name="Carter-House D."/>
            <person name="Lovett B."/>
            <person name="Kasson L.R."/>
            <person name="Berry K."/>
            <person name="Grigoriev I."/>
            <person name="Chang Y."/>
            <person name="Spatafora J."/>
            <person name="Kasson M.T."/>
        </authorList>
    </citation>
    <scope>NUCLEOTIDE SEQUENCE</scope>
    <source>
        <strain evidence="10">NRRL A-21654</strain>
    </source>
</reference>
<sequence length="691" mass="77153">MATTATAIEFCTPPIPGETHKYYGYTHNNFIKLPQAIPSPPSKVAIAQTKNKGQQKKQQQQNTLHSVASAGDLILIKQILILLPDPLKAVNDPHPSTGLTPMHFAASRGHVDIVRCLVEEYDVSVDARDKEGETALLKAAYAGHFHTVQYLLSKNANVHHKDKDGWTALHNACSRSCLPIVRLLIEHGARVDARSKMGHTPLINAASKGHISIVEYLLEEAHANPLIKNNFREAAYDVSAAAGKSYICEMLEKAGRKWWNMRHLEGSEPSSTFRGSTYDLLEFHVTVMVVLHENQRSTSILGLSRPHFSANVLTKNDVRGPWSLYPSGVRSSKDQVELPADPSGRGGSNWFWLTDWQIDYSDPRIDPTSGWQYARSFEEKDDAWTPVAPTGGYGWVRRRRWVRVMKRRMDLARGNHRGAEGEAEDPETQNDYLCKAEEMVQNIKQEDDGMTPTIQNLTKELRAYEEATQVLLAGIKVDYNQFRKHQASTLVTAHYAHIDKLNSQIAALAPKLTTPVTTAPVQHNSELVRELGFVRSPQGPPTPISEPTAAEFDANPWSRDTVPESDWNTVQNETSSVNHVDLVGHGDQANRQSSVLVKDTSPQGPRTFAWESDMDAKECRRCSRKFGLIIRRHHCRRCGLIVCDRCSGSRTYLAPDQILQDPRAPSESISALASQHQRVCDKCYADLGMSG</sequence>
<dbReference type="PROSITE" id="PS50088">
    <property type="entry name" value="ANK_REPEAT"/>
    <property type="match status" value="4"/>
</dbReference>
<dbReference type="InterPro" id="IPR036770">
    <property type="entry name" value="Ankyrin_rpt-contain_sf"/>
</dbReference>
<feature type="repeat" description="ANK" evidence="6">
    <location>
        <begin position="164"/>
        <end position="196"/>
    </location>
</feature>
<feature type="repeat" description="ANK" evidence="6">
    <location>
        <begin position="131"/>
        <end position="163"/>
    </location>
</feature>
<dbReference type="InterPro" id="IPR013083">
    <property type="entry name" value="Znf_RING/FYVE/PHD"/>
</dbReference>
<dbReference type="CDD" id="cd00065">
    <property type="entry name" value="FYVE_like_SF"/>
    <property type="match status" value="1"/>
</dbReference>
<dbReference type="EMBL" id="JABAYA010000061">
    <property type="protein sequence ID" value="KAF7727259.1"/>
    <property type="molecule type" value="Genomic_DNA"/>
</dbReference>
<keyword evidence="1" id="KW-0479">Metal-binding</keyword>
<dbReference type="Pfam" id="PF12796">
    <property type="entry name" value="Ank_2"/>
    <property type="match status" value="1"/>
</dbReference>
<keyword evidence="5 6" id="KW-0040">ANK repeat</keyword>
<evidence type="ECO:0000256" key="2">
    <source>
        <dbReference type="ARBA" id="ARBA00022737"/>
    </source>
</evidence>
<feature type="domain" description="FYVE-type" evidence="9">
    <location>
        <begin position="613"/>
        <end position="688"/>
    </location>
</feature>
<evidence type="ECO:0000259" key="9">
    <source>
        <dbReference type="PROSITE" id="PS50178"/>
    </source>
</evidence>